<organism evidence="8">
    <name type="scientific">Nippostrongylus brasiliensis</name>
    <name type="common">Rat hookworm</name>
    <dbReference type="NCBI Taxonomy" id="27835"/>
    <lineage>
        <taxon>Eukaryota</taxon>
        <taxon>Metazoa</taxon>
        <taxon>Ecdysozoa</taxon>
        <taxon>Nematoda</taxon>
        <taxon>Chromadorea</taxon>
        <taxon>Rhabditida</taxon>
        <taxon>Rhabditina</taxon>
        <taxon>Rhabditomorpha</taxon>
        <taxon>Strongyloidea</taxon>
        <taxon>Heligmosomidae</taxon>
        <taxon>Nippostrongylus</taxon>
    </lineage>
</organism>
<accession>A0A0N4YZW8</accession>
<evidence type="ECO:0000256" key="2">
    <source>
        <dbReference type="ARBA" id="ARBA00022801"/>
    </source>
</evidence>
<evidence type="ECO:0000313" key="6">
    <source>
        <dbReference type="EMBL" id="VDL87845.1"/>
    </source>
</evidence>
<keyword evidence="1" id="KW-0645">Protease</keyword>
<evidence type="ECO:0000259" key="5">
    <source>
        <dbReference type="PROSITE" id="PS50203"/>
    </source>
</evidence>
<reference evidence="6 7" key="2">
    <citation type="submission" date="2018-11" db="EMBL/GenBank/DDBJ databases">
        <authorList>
            <consortium name="Pathogen Informatics"/>
        </authorList>
    </citation>
    <scope>NUCLEOTIDE SEQUENCE [LARGE SCALE GENOMIC DNA]</scope>
</reference>
<reference evidence="8" key="1">
    <citation type="submission" date="2017-02" db="UniProtKB">
        <authorList>
            <consortium name="WormBaseParasite"/>
        </authorList>
    </citation>
    <scope>IDENTIFICATION</scope>
</reference>
<proteinExistence type="predicted"/>
<evidence type="ECO:0000313" key="8">
    <source>
        <dbReference type="WBParaSite" id="NBR_0002279001-mRNA-1"/>
    </source>
</evidence>
<dbReference type="AlphaFoldDB" id="A0A0N4YZW8"/>
<dbReference type="SUPFAM" id="SSF54001">
    <property type="entry name" value="Cysteine proteinases"/>
    <property type="match status" value="1"/>
</dbReference>
<keyword evidence="7" id="KW-1185">Reference proteome</keyword>
<dbReference type="WBParaSite" id="NBR_0002279001-mRNA-1">
    <property type="protein sequence ID" value="NBR_0002279001-mRNA-1"/>
    <property type="gene ID" value="NBR_0002279001"/>
</dbReference>
<dbReference type="InterPro" id="IPR038765">
    <property type="entry name" value="Papain-like_cys_pep_sf"/>
</dbReference>
<evidence type="ECO:0000256" key="4">
    <source>
        <dbReference type="PROSITE-ProRule" id="PRU00239"/>
    </source>
</evidence>
<keyword evidence="2" id="KW-0378">Hydrolase</keyword>
<dbReference type="Proteomes" id="UP000271162">
    <property type="component" value="Unassembled WGS sequence"/>
</dbReference>
<dbReference type="Pfam" id="PF00648">
    <property type="entry name" value="Peptidase_C2"/>
    <property type="match status" value="2"/>
</dbReference>
<dbReference type="PROSITE" id="PS50203">
    <property type="entry name" value="CALPAIN_CAT"/>
    <property type="match status" value="1"/>
</dbReference>
<dbReference type="InterPro" id="IPR051297">
    <property type="entry name" value="PalB/RIM13"/>
</dbReference>
<dbReference type="InterPro" id="IPR001300">
    <property type="entry name" value="Peptidase_C2_calpain_cat"/>
</dbReference>
<dbReference type="SMART" id="SM00230">
    <property type="entry name" value="CysPc"/>
    <property type="match status" value="1"/>
</dbReference>
<dbReference type="GO" id="GO:0006508">
    <property type="term" value="P:proteolysis"/>
    <property type="evidence" value="ECO:0007669"/>
    <property type="project" value="UniProtKB-KW"/>
</dbReference>
<dbReference type="EMBL" id="UYSL01029225">
    <property type="protein sequence ID" value="VDL87845.1"/>
    <property type="molecule type" value="Genomic_DNA"/>
</dbReference>
<sequence length="127" mass="14605">MVKFHINGVWRKVIIDDFLPTDEFGQLLCSYSQNKGELWVSLLEKAYLKVMGGYDFPGSNSVFEKLLSRFHRGDCLITLATGKLSAEDCERAGLVECHAYAVLDLRKINDKRLLMVKNPWTHLRWKG</sequence>
<dbReference type="PANTHER" id="PTHR46143:SF1">
    <property type="entry name" value="CALPAIN-7"/>
    <property type="match status" value="1"/>
</dbReference>
<dbReference type="Gene3D" id="3.90.70.10">
    <property type="entry name" value="Cysteine proteinases"/>
    <property type="match status" value="1"/>
</dbReference>
<keyword evidence="3" id="KW-0788">Thiol protease</keyword>
<dbReference type="STRING" id="27835.A0A0N4YZW8"/>
<comment type="caution">
    <text evidence="4">Lacks conserved residue(s) required for the propagation of feature annotation.</text>
</comment>
<dbReference type="PANTHER" id="PTHR46143">
    <property type="entry name" value="CALPAIN-7"/>
    <property type="match status" value="1"/>
</dbReference>
<evidence type="ECO:0000313" key="7">
    <source>
        <dbReference type="Proteomes" id="UP000271162"/>
    </source>
</evidence>
<evidence type="ECO:0000256" key="3">
    <source>
        <dbReference type="ARBA" id="ARBA00022807"/>
    </source>
</evidence>
<feature type="domain" description="Calpain catalytic" evidence="5">
    <location>
        <begin position="1"/>
        <end position="127"/>
    </location>
</feature>
<name>A0A0N4YZW8_NIPBR</name>
<gene>
    <name evidence="6" type="ORF">NBR_LOCUS22791</name>
</gene>
<protein>
    <submittedName>
        <fullName evidence="8">Calpain catalytic domain-containing protein</fullName>
    </submittedName>
</protein>
<dbReference type="GO" id="GO:0004198">
    <property type="term" value="F:calcium-dependent cysteine-type endopeptidase activity"/>
    <property type="evidence" value="ECO:0007669"/>
    <property type="project" value="InterPro"/>
</dbReference>
<evidence type="ECO:0000256" key="1">
    <source>
        <dbReference type="ARBA" id="ARBA00022670"/>
    </source>
</evidence>